<keyword evidence="2" id="KW-1185">Reference proteome</keyword>
<gene>
    <name evidence="1" type="ORF">M8C21_022127</name>
</gene>
<protein>
    <submittedName>
        <fullName evidence="1">Uncharacterized protein</fullName>
    </submittedName>
</protein>
<evidence type="ECO:0000313" key="1">
    <source>
        <dbReference type="EMBL" id="KAI7740065.1"/>
    </source>
</evidence>
<accession>A0AAD5GF41</accession>
<proteinExistence type="predicted"/>
<name>A0AAD5GF41_AMBAR</name>
<sequence length="79" mass="8911">MYVSLRILSTPRGLRQWFEKTHCQSLEPRFGAHEASYYTATGTLVTTPWDIPYTHCTSDELSALVCVLPLPATTLLQIL</sequence>
<organism evidence="1 2">
    <name type="scientific">Ambrosia artemisiifolia</name>
    <name type="common">Common ragweed</name>
    <dbReference type="NCBI Taxonomy" id="4212"/>
    <lineage>
        <taxon>Eukaryota</taxon>
        <taxon>Viridiplantae</taxon>
        <taxon>Streptophyta</taxon>
        <taxon>Embryophyta</taxon>
        <taxon>Tracheophyta</taxon>
        <taxon>Spermatophyta</taxon>
        <taxon>Magnoliopsida</taxon>
        <taxon>eudicotyledons</taxon>
        <taxon>Gunneridae</taxon>
        <taxon>Pentapetalae</taxon>
        <taxon>asterids</taxon>
        <taxon>campanulids</taxon>
        <taxon>Asterales</taxon>
        <taxon>Asteraceae</taxon>
        <taxon>Asteroideae</taxon>
        <taxon>Heliantheae alliance</taxon>
        <taxon>Heliantheae</taxon>
        <taxon>Ambrosia</taxon>
    </lineage>
</organism>
<dbReference type="AlphaFoldDB" id="A0AAD5GF41"/>
<evidence type="ECO:0000313" key="2">
    <source>
        <dbReference type="Proteomes" id="UP001206925"/>
    </source>
</evidence>
<comment type="caution">
    <text evidence="1">The sequence shown here is derived from an EMBL/GenBank/DDBJ whole genome shotgun (WGS) entry which is preliminary data.</text>
</comment>
<dbReference type="Proteomes" id="UP001206925">
    <property type="component" value="Unassembled WGS sequence"/>
</dbReference>
<dbReference type="EMBL" id="JAMZMK010008527">
    <property type="protein sequence ID" value="KAI7740065.1"/>
    <property type="molecule type" value="Genomic_DNA"/>
</dbReference>
<reference evidence="1" key="1">
    <citation type="submission" date="2022-06" db="EMBL/GenBank/DDBJ databases">
        <title>Uncovering the hologenomic basis of an extraordinary plant invasion.</title>
        <authorList>
            <person name="Bieker V.C."/>
            <person name="Martin M.D."/>
            <person name="Gilbert T."/>
            <person name="Hodgins K."/>
            <person name="Battlay P."/>
            <person name="Petersen B."/>
            <person name="Wilson J."/>
        </authorList>
    </citation>
    <scope>NUCLEOTIDE SEQUENCE</scope>
    <source>
        <strain evidence="1">AA19_3_7</strain>
        <tissue evidence="1">Leaf</tissue>
    </source>
</reference>